<dbReference type="Proteomes" id="UP000623010">
    <property type="component" value="Unassembled WGS sequence"/>
</dbReference>
<dbReference type="AlphaFoldDB" id="A0A918VJ46"/>
<reference evidence="1" key="1">
    <citation type="journal article" date="2014" name="Int. J. Syst. Evol. Microbiol.">
        <title>Complete genome sequence of Corynebacterium casei LMG S-19264T (=DSM 44701T), isolated from a smear-ripened cheese.</title>
        <authorList>
            <consortium name="US DOE Joint Genome Institute (JGI-PGF)"/>
            <person name="Walter F."/>
            <person name="Albersmeier A."/>
            <person name="Kalinowski J."/>
            <person name="Ruckert C."/>
        </authorList>
    </citation>
    <scope>NUCLEOTIDE SEQUENCE</scope>
    <source>
        <strain evidence="1">JCM 5016</strain>
    </source>
</reference>
<name>A0A918VJ46_9ACTN</name>
<gene>
    <name evidence="1" type="ORF">GCM10010389_46030</name>
</gene>
<sequence length="91" mass="8790">MANYRHGTVTVGTTATLLVSTSFPGGVLVQNNGTAPVFLGGPNVTANTAATGGIQVAAGATITIPTVGGTTADLYAVIATGTASVAWLAAE</sequence>
<proteinExistence type="predicted"/>
<protein>
    <submittedName>
        <fullName evidence="1">Uncharacterized protein</fullName>
    </submittedName>
</protein>
<keyword evidence="2" id="KW-1185">Reference proteome</keyword>
<accession>A0A918VJ46</accession>
<comment type="caution">
    <text evidence="1">The sequence shown here is derived from an EMBL/GenBank/DDBJ whole genome shotgun (WGS) entry which is preliminary data.</text>
</comment>
<reference evidence="1" key="2">
    <citation type="submission" date="2020-09" db="EMBL/GenBank/DDBJ databases">
        <authorList>
            <person name="Sun Q."/>
            <person name="Ohkuma M."/>
        </authorList>
    </citation>
    <scope>NUCLEOTIDE SEQUENCE</scope>
    <source>
        <strain evidence="1">JCM 5016</strain>
    </source>
</reference>
<organism evidence="1 2">
    <name type="scientific">Streptomyces echinoruber</name>
    <dbReference type="NCBI Taxonomy" id="68898"/>
    <lineage>
        <taxon>Bacteria</taxon>
        <taxon>Bacillati</taxon>
        <taxon>Actinomycetota</taxon>
        <taxon>Actinomycetes</taxon>
        <taxon>Kitasatosporales</taxon>
        <taxon>Streptomycetaceae</taxon>
        <taxon>Streptomyces</taxon>
    </lineage>
</organism>
<evidence type="ECO:0000313" key="2">
    <source>
        <dbReference type="Proteomes" id="UP000623010"/>
    </source>
</evidence>
<evidence type="ECO:0000313" key="1">
    <source>
        <dbReference type="EMBL" id="GHA01457.1"/>
    </source>
</evidence>
<dbReference type="RefSeq" id="WP_190059369.1">
    <property type="nucleotide sequence ID" value="NZ_BMWH01000020.1"/>
</dbReference>
<dbReference type="EMBL" id="BMWH01000020">
    <property type="protein sequence ID" value="GHA01457.1"/>
    <property type="molecule type" value="Genomic_DNA"/>
</dbReference>